<proteinExistence type="predicted"/>
<evidence type="ECO:0000313" key="2">
    <source>
        <dbReference type="Proteomes" id="UP000028741"/>
    </source>
</evidence>
<accession>A0A075E073</accession>
<dbReference type="EMBL" id="KJ716335">
    <property type="protein sequence ID" value="AHZ60170.1"/>
    <property type="molecule type" value="Genomic_DNA"/>
</dbReference>
<gene>
    <name evidence="1" type="ORF">DA66_0107</name>
</gene>
<evidence type="ECO:0000313" key="1">
    <source>
        <dbReference type="EMBL" id="AHZ60170.1"/>
    </source>
</evidence>
<name>A0A075E073_9CAUD</name>
<protein>
    <submittedName>
        <fullName evidence="1">Uncharacterized protein</fullName>
    </submittedName>
</protein>
<reference evidence="1 2" key="1">
    <citation type="journal article" date="2014" name="Arch. Virol.">
        <title>Complete genome sequence of a broad-host-range lytic Dickeya spp. bacteriophage ?D5.</title>
        <authorList>
            <person name="Czajkowski R."/>
            <person name="Ozymko Z."/>
            <person name="Zwirowski S."/>
            <person name="Lojkowska E."/>
        </authorList>
    </citation>
    <scope>NUCLEOTIDE SEQUENCE [LARGE SCALE GENOMIC DNA]</scope>
</reference>
<organism evidence="1 2">
    <name type="scientific">Dickeya phage RC-2014</name>
    <dbReference type="NCBI Taxonomy" id="1477406"/>
    <lineage>
        <taxon>Viruses</taxon>
        <taxon>Duplodnaviria</taxon>
        <taxon>Heunggongvirae</taxon>
        <taxon>Uroviricota</taxon>
        <taxon>Caudoviricetes</taxon>
        <taxon>Pantevenvirales</taxon>
        <taxon>Ackermannviridae</taxon>
        <taxon>Aglimvirinae</taxon>
        <taxon>Limestonevirus</taxon>
        <taxon>Limestonevirus RC2014</taxon>
    </lineage>
</organism>
<dbReference type="GeneID" id="22113360"/>
<keyword evidence="2" id="KW-1185">Reference proteome</keyword>
<dbReference type="RefSeq" id="YP_009102947.1">
    <property type="nucleotide sequence ID" value="NC_025452.1"/>
</dbReference>
<dbReference type="KEGG" id="vg:22113360"/>
<sequence>MAAIDLVRAIIAGDTDAAVAECQTELSARAQELVQQGTAYVMNSLSQDMSPAEDE</sequence>
<dbReference type="Proteomes" id="UP000028741">
    <property type="component" value="Segment"/>
</dbReference>